<dbReference type="RefSeq" id="WP_176122781.1">
    <property type="nucleotide sequence ID" value="NZ_JACHDE010000027.1"/>
</dbReference>
<dbReference type="Proteomes" id="UP000821598">
    <property type="component" value="Unassembled WGS sequence"/>
</dbReference>
<evidence type="ECO:0000313" key="3">
    <source>
        <dbReference type="Proteomes" id="UP000592820"/>
    </source>
</evidence>
<dbReference type="EMBL" id="JACHDE010000027">
    <property type="protein sequence ID" value="MBB5405099.1"/>
    <property type="molecule type" value="Genomic_DNA"/>
</dbReference>
<reference evidence="1 3" key="2">
    <citation type="submission" date="2020-08" db="EMBL/GenBank/DDBJ databases">
        <title>Genomic Encyclopedia of Type Strains, Phase IV (KMG-V): Genome sequencing to study the core and pangenomes of soil and plant-associated prokaryotes.</title>
        <authorList>
            <person name="Whitman W."/>
        </authorList>
    </citation>
    <scope>NUCLEOTIDE SEQUENCE [LARGE SCALE GENOMIC DNA]</scope>
    <source>
        <strain evidence="1 3">JPY162</strain>
    </source>
</reference>
<gene>
    <name evidence="2" type="ORF">FSB64_01080</name>
    <name evidence="1" type="ORF">HDG41_007195</name>
</gene>
<evidence type="ECO:0000313" key="2">
    <source>
        <dbReference type="EMBL" id="NVI02422.1"/>
    </source>
</evidence>
<comment type="caution">
    <text evidence="1">The sequence shown here is derived from an EMBL/GenBank/DDBJ whole genome shotgun (WGS) entry which is preliminary data.</text>
</comment>
<reference evidence="2 4" key="1">
    <citation type="submission" date="2019-08" db="EMBL/GenBank/DDBJ databases">
        <title>Paraburkholderia simonii sp. nov. and P. youngii sp. nov. Brazilian and Mexican Mimosa-associated rhizobia.</title>
        <authorList>
            <person name="Mavima L."/>
            <person name="Beukes C.W."/>
            <person name="Palmer M."/>
            <person name="De Meyer S.E."/>
            <person name="James E.K."/>
            <person name="Maluk M."/>
            <person name="Avontuur J.R."/>
            <person name="Chan W.Y."/>
            <person name="Venter S.N."/>
            <person name="Steenkamp E.T."/>
        </authorList>
    </citation>
    <scope>NUCLEOTIDE SEQUENCE [LARGE SCALE GENOMIC DNA]</scope>
    <source>
        <strain evidence="2 4">JPY454</strain>
    </source>
</reference>
<dbReference type="AlphaFoldDB" id="A0A7W8LGC5"/>
<dbReference type="EMBL" id="VOMC01000001">
    <property type="protein sequence ID" value="NVI02422.1"/>
    <property type="molecule type" value="Genomic_DNA"/>
</dbReference>
<evidence type="ECO:0000313" key="4">
    <source>
        <dbReference type="Proteomes" id="UP000821598"/>
    </source>
</evidence>
<protein>
    <submittedName>
        <fullName evidence="1">Uncharacterized protein</fullName>
    </submittedName>
</protein>
<organism evidence="1 3">
    <name type="scientific">Paraburkholderia youngii</name>
    <dbReference type="NCBI Taxonomy" id="2782701"/>
    <lineage>
        <taxon>Bacteria</taxon>
        <taxon>Pseudomonadati</taxon>
        <taxon>Pseudomonadota</taxon>
        <taxon>Betaproteobacteria</taxon>
        <taxon>Burkholderiales</taxon>
        <taxon>Burkholderiaceae</taxon>
        <taxon>Paraburkholderia</taxon>
    </lineage>
</organism>
<dbReference type="Proteomes" id="UP000592820">
    <property type="component" value="Unassembled WGS sequence"/>
</dbReference>
<name>A0A7W8LGC5_9BURK</name>
<keyword evidence="4" id="KW-1185">Reference proteome</keyword>
<accession>A0A7W8LGC5</accession>
<proteinExistence type="predicted"/>
<evidence type="ECO:0000313" key="1">
    <source>
        <dbReference type="EMBL" id="MBB5405099.1"/>
    </source>
</evidence>
<sequence>MSNLTTSVARRVVFAIAGFWVYGGAASAACPAYVELSSGTVFDLAKLIADNGSPSAALEKARADLAQVSRAGECAAIEHTRRHAECVEIVEATHRAVAALERCSR</sequence>